<dbReference type="PANTHER" id="PTHR42760:SF133">
    <property type="entry name" value="3-OXOACYL-[ACYL-CARRIER-PROTEIN] REDUCTASE"/>
    <property type="match status" value="1"/>
</dbReference>
<dbReference type="GO" id="GO:0048038">
    <property type="term" value="F:quinone binding"/>
    <property type="evidence" value="ECO:0007669"/>
    <property type="project" value="TreeGrafter"/>
</dbReference>
<dbReference type="GO" id="GO:0006633">
    <property type="term" value="P:fatty acid biosynthetic process"/>
    <property type="evidence" value="ECO:0007669"/>
    <property type="project" value="TreeGrafter"/>
</dbReference>
<organism evidence="4 5">
    <name type="scientific">Actinacidiphila oryziradicis</name>
    <dbReference type="NCBI Taxonomy" id="2571141"/>
    <lineage>
        <taxon>Bacteria</taxon>
        <taxon>Bacillati</taxon>
        <taxon>Actinomycetota</taxon>
        <taxon>Actinomycetes</taxon>
        <taxon>Kitasatosporales</taxon>
        <taxon>Streptomycetaceae</taxon>
        <taxon>Actinacidiphila</taxon>
    </lineage>
</organism>
<comment type="caution">
    <text evidence="4">The sequence shown here is derived from an EMBL/GenBank/DDBJ whole genome shotgun (WGS) entry which is preliminary data.</text>
</comment>
<dbReference type="CDD" id="cd05233">
    <property type="entry name" value="SDR_c"/>
    <property type="match status" value="1"/>
</dbReference>
<reference evidence="4 5" key="1">
    <citation type="submission" date="2019-04" db="EMBL/GenBank/DDBJ databases">
        <title>Streptomyces oryziradicis sp. nov., a novel actinomycete isolated from rhizosphere soil of rice (Oryza sativa L.).</title>
        <authorList>
            <person name="Li C."/>
        </authorList>
    </citation>
    <scope>NUCLEOTIDE SEQUENCE [LARGE SCALE GENOMIC DNA]</scope>
    <source>
        <strain evidence="4 5">NEAU-C40</strain>
    </source>
</reference>
<dbReference type="EMBL" id="SUMC01000082">
    <property type="protein sequence ID" value="TKA00638.1"/>
    <property type="molecule type" value="Genomic_DNA"/>
</dbReference>
<dbReference type="RefSeq" id="WP_136729395.1">
    <property type="nucleotide sequence ID" value="NZ_SUMC01000082.1"/>
</dbReference>
<comment type="similarity">
    <text evidence="1">Belongs to the short-chain dehydrogenases/reductases (SDR) family.</text>
</comment>
<dbReference type="InterPro" id="IPR020904">
    <property type="entry name" value="Sc_DH/Rdtase_CS"/>
</dbReference>
<evidence type="ECO:0000313" key="4">
    <source>
        <dbReference type="EMBL" id="TKA00638.1"/>
    </source>
</evidence>
<feature type="domain" description="Ketoreductase" evidence="3">
    <location>
        <begin position="7"/>
        <end position="181"/>
    </location>
</feature>
<evidence type="ECO:0000313" key="5">
    <source>
        <dbReference type="Proteomes" id="UP000305778"/>
    </source>
</evidence>
<gene>
    <name evidence="4" type="ORF">FCI23_42365</name>
</gene>
<dbReference type="Pfam" id="PF13561">
    <property type="entry name" value="adh_short_C2"/>
    <property type="match status" value="1"/>
</dbReference>
<name>A0A4U0RY77_9ACTN</name>
<keyword evidence="2" id="KW-0560">Oxidoreductase</keyword>
<sequence length="250" mass="26050">MRPMDGKTALVTGASSGIGRAIARRFADDGARVYLTGRRKDELEAAAKDIGPDAVAVQCDVSQAADLDRLMDVIRGDGRQLDAVVANAGLGDGSLLQDVTEEQIDFVFGVNTKGSLLTVQKSLPLLAQPASVILLGSTTIHQGAARMGVYAASKAAVRSLGRTWAAELAPRGVRVNVITPGPIATPAIERLADRLGQSIDDFHGALASQLPLQRMGRPEEVAALAAFLAGPESSFITGAEHFADGGQIQV</sequence>
<dbReference type="PANTHER" id="PTHR42760">
    <property type="entry name" value="SHORT-CHAIN DEHYDROGENASES/REDUCTASES FAMILY MEMBER"/>
    <property type="match status" value="1"/>
</dbReference>
<evidence type="ECO:0000259" key="3">
    <source>
        <dbReference type="SMART" id="SM00822"/>
    </source>
</evidence>
<dbReference type="SUPFAM" id="SSF51735">
    <property type="entry name" value="NAD(P)-binding Rossmann-fold domains"/>
    <property type="match status" value="1"/>
</dbReference>
<proteinExistence type="inferred from homology"/>
<dbReference type="GO" id="GO:0016616">
    <property type="term" value="F:oxidoreductase activity, acting on the CH-OH group of donors, NAD or NADP as acceptor"/>
    <property type="evidence" value="ECO:0007669"/>
    <property type="project" value="TreeGrafter"/>
</dbReference>
<evidence type="ECO:0000256" key="2">
    <source>
        <dbReference type="ARBA" id="ARBA00023002"/>
    </source>
</evidence>
<evidence type="ECO:0000256" key="1">
    <source>
        <dbReference type="ARBA" id="ARBA00006484"/>
    </source>
</evidence>
<dbReference type="FunFam" id="3.40.50.720:FF:000084">
    <property type="entry name" value="Short-chain dehydrogenase reductase"/>
    <property type="match status" value="1"/>
</dbReference>
<dbReference type="OrthoDB" id="9803333at2"/>
<dbReference type="InterPro" id="IPR057326">
    <property type="entry name" value="KR_dom"/>
</dbReference>
<accession>A0A4U0RY77</accession>
<protein>
    <submittedName>
        <fullName evidence="4">SDR family oxidoreductase</fullName>
    </submittedName>
</protein>
<dbReference type="PROSITE" id="PS00061">
    <property type="entry name" value="ADH_SHORT"/>
    <property type="match status" value="1"/>
</dbReference>
<keyword evidence="5" id="KW-1185">Reference proteome</keyword>
<dbReference type="AlphaFoldDB" id="A0A4U0RY77"/>
<dbReference type="Gene3D" id="3.40.50.720">
    <property type="entry name" value="NAD(P)-binding Rossmann-like Domain"/>
    <property type="match status" value="1"/>
</dbReference>
<dbReference type="PRINTS" id="PR00081">
    <property type="entry name" value="GDHRDH"/>
</dbReference>
<dbReference type="InterPro" id="IPR036291">
    <property type="entry name" value="NAD(P)-bd_dom_sf"/>
</dbReference>
<dbReference type="Proteomes" id="UP000305778">
    <property type="component" value="Unassembled WGS sequence"/>
</dbReference>
<dbReference type="SMART" id="SM00822">
    <property type="entry name" value="PKS_KR"/>
    <property type="match status" value="1"/>
</dbReference>
<dbReference type="InterPro" id="IPR002347">
    <property type="entry name" value="SDR_fam"/>
</dbReference>